<gene>
    <name evidence="6" type="ORF">DKT77_02910</name>
</gene>
<dbReference type="SFLD" id="SFLDG01129">
    <property type="entry name" value="C1.5:_HAD__Beta-PGM__Phosphata"/>
    <property type="match status" value="1"/>
</dbReference>
<dbReference type="Gene3D" id="3.40.50.1000">
    <property type="entry name" value="HAD superfamily/HAD-like"/>
    <property type="match status" value="1"/>
</dbReference>
<organism evidence="6 7">
    <name type="scientific">Meridianimarinicoccus roseus</name>
    <dbReference type="NCBI Taxonomy" id="2072018"/>
    <lineage>
        <taxon>Bacteria</taxon>
        <taxon>Pseudomonadati</taxon>
        <taxon>Pseudomonadota</taxon>
        <taxon>Alphaproteobacteria</taxon>
        <taxon>Rhodobacterales</taxon>
        <taxon>Paracoccaceae</taxon>
        <taxon>Meridianimarinicoccus</taxon>
    </lineage>
</organism>
<dbReference type="InterPro" id="IPR051600">
    <property type="entry name" value="Beta-PGM-like"/>
</dbReference>
<keyword evidence="7" id="KW-1185">Reference proteome</keyword>
<keyword evidence="4" id="KW-0460">Magnesium</keyword>
<dbReference type="Gene3D" id="1.10.150.240">
    <property type="entry name" value="Putative phosphatase, domain 2"/>
    <property type="match status" value="1"/>
</dbReference>
<evidence type="ECO:0000313" key="7">
    <source>
        <dbReference type="Proteomes" id="UP000245680"/>
    </source>
</evidence>
<dbReference type="CDD" id="cd07505">
    <property type="entry name" value="HAD_BPGM-like"/>
    <property type="match status" value="1"/>
</dbReference>
<keyword evidence="5" id="KW-0119">Carbohydrate metabolism</keyword>
<dbReference type="PRINTS" id="PR00413">
    <property type="entry name" value="HADHALOGNASE"/>
</dbReference>
<dbReference type="SFLD" id="SFLDG01135">
    <property type="entry name" value="C1.5.6:_HAD__Beta-PGM__Phospha"/>
    <property type="match status" value="1"/>
</dbReference>
<evidence type="ECO:0000256" key="5">
    <source>
        <dbReference type="ARBA" id="ARBA00023277"/>
    </source>
</evidence>
<reference evidence="6 7" key="1">
    <citation type="submission" date="2018-05" db="EMBL/GenBank/DDBJ databases">
        <title>Rhodobacteraceae gen. nov., sp. nov. isolated from sea water.</title>
        <authorList>
            <person name="Ren Y."/>
        </authorList>
    </citation>
    <scope>NUCLEOTIDE SEQUENCE [LARGE SCALE GENOMIC DNA]</scope>
    <source>
        <strain evidence="6 7">TG-679</strain>
    </source>
</reference>
<dbReference type="GO" id="GO:0046872">
    <property type="term" value="F:metal ion binding"/>
    <property type="evidence" value="ECO:0007669"/>
    <property type="project" value="UniProtKB-KW"/>
</dbReference>
<dbReference type="OrthoDB" id="9782449at2"/>
<evidence type="ECO:0000256" key="2">
    <source>
        <dbReference type="ARBA" id="ARBA00006171"/>
    </source>
</evidence>
<name>A0A2V2LEX3_9RHOB</name>
<dbReference type="InterPro" id="IPR023198">
    <property type="entry name" value="PGP-like_dom2"/>
</dbReference>
<dbReference type="PANTHER" id="PTHR46193">
    <property type="entry name" value="6-PHOSPHOGLUCONATE PHOSPHATASE"/>
    <property type="match status" value="1"/>
</dbReference>
<protein>
    <submittedName>
        <fullName evidence="6">CbbY/CbbZ/GpH/YieH</fullName>
    </submittedName>
</protein>
<evidence type="ECO:0000256" key="3">
    <source>
        <dbReference type="ARBA" id="ARBA00022723"/>
    </source>
</evidence>
<dbReference type="InterPro" id="IPR041492">
    <property type="entry name" value="HAD_2"/>
</dbReference>
<comment type="cofactor">
    <cofactor evidence="1">
        <name>Mg(2+)</name>
        <dbReference type="ChEBI" id="CHEBI:18420"/>
    </cofactor>
</comment>
<dbReference type="SFLD" id="SFLDS00003">
    <property type="entry name" value="Haloacid_Dehalogenase"/>
    <property type="match status" value="1"/>
</dbReference>
<dbReference type="EMBL" id="QGKU01000012">
    <property type="protein sequence ID" value="PWR04015.1"/>
    <property type="molecule type" value="Genomic_DNA"/>
</dbReference>
<dbReference type="Pfam" id="PF13419">
    <property type="entry name" value="HAD_2"/>
    <property type="match status" value="1"/>
</dbReference>
<keyword evidence="3" id="KW-0479">Metal-binding</keyword>
<proteinExistence type="inferred from homology"/>
<evidence type="ECO:0000313" key="6">
    <source>
        <dbReference type="EMBL" id="PWR04015.1"/>
    </source>
</evidence>
<dbReference type="GO" id="GO:0003824">
    <property type="term" value="F:catalytic activity"/>
    <property type="evidence" value="ECO:0007669"/>
    <property type="project" value="UniProtKB-ARBA"/>
</dbReference>
<comment type="caution">
    <text evidence="6">The sequence shown here is derived from an EMBL/GenBank/DDBJ whole genome shotgun (WGS) entry which is preliminary data.</text>
</comment>
<dbReference type="InterPro" id="IPR023214">
    <property type="entry name" value="HAD_sf"/>
</dbReference>
<comment type="similarity">
    <text evidence="2">Belongs to the HAD-like hydrolase superfamily. CbbY/CbbZ/Gph/YieH family.</text>
</comment>
<accession>A0A2V2LEX3</accession>
<dbReference type="NCBIfam" id="TIGR01509">
    <property type="entry name" value="HAD-SF-IA-v3"/>
    <property type="match status" value="1"/>
</dbReference>
<evidence type="ECO:0000256" key="1">
    <source>
        <dbReference type="ARBA" id="ARBA00001946"/>
    </source>
</evidence>
<dbReference type="AlphaFoldDB" id="A0A2V2LEX3"/>
<evidence type="ECO:0000256" key="4">
    <source>
        <dbReference type="ARBA" id="ARBA00022842"/>
    </source>
</evidence>
<dbReference type="InterPro" id="IPR006439">
    <property type="entry name" value="HAD-SF_hydro_IA"/>
</dbReference>
<dbReference type="SUPFAM" id="SSF56784">
    <property type="entry name" value="HAD-like"/>
    <property type="match status" value="1"/>
</dbReference>
<dbReference type="PANTHER" id="PTHR46193:SF18">
    <property type="entry name" value="HEXITOL PHOSPHATASE B"/>
    <property type="match status" value="1"/>
</dbReference>
<dbReference type="InterPro" id="IPR036412">
    <property type="entry name" value="HAD-like_sf"/>
</dbReference>
<dbReference type="Proteomes" id="UP000245680">
    <property type="component" value="Unassembled WGS sequence"/>
</dbReference>
<sequence length="234" mass="24988">MGHRPFRAPGETVTSPDQPTAALLFDLDGTLINSDVLHFEVFRDLFAERGREIDEAFYLQNVHGQLNADIFAVHLPGEDAAALSDDKEARFRDRLDADVPPMPGTVALLETARSRGWGLAVVTNAPRVNAATMLAAIGLTDAFDTIVIGEECTRAKPHPDPYLAAMEALKVPPAACLAFEDSPSGLRAARASGAYTVGIRSSLQDAPLRAAGAQATLADFTDPDLTPLLDRLKG</sequence>